<dbReference type="WBParaSite" id="EVEC_0001210201-mRNA-1">
    <property type="protein sequence ID" value="EVEC_0001210201-mRNA-1"/>
    <property type="gene ID" value="EVEC_0001210201"/>
</dbReference>
<dbReference type="Pfam" id="PF10324">
    <property type="entry name" value="7TM_GPCR_Srw"/>
    <property type="match status" value="1"/>
</dbReference>
<dbReference type="SUPFAM" id="SSF81321">
    <property type="entry name" value="Family A G protein-coupled receptor-like"/>
    <property type="match status" value="1"/>
</dbReference>
<accession>A0A0N4VME4</accession>
<comment type="subcellular location">
    <subcellularLocation>
        <location evidence="1">Membrane</location>
    </subcellularLocation>
</comment>
<evidence type="ECO:0000259" key="6">
    <source>
        <dbReference type="PROSITE" id="PS50262"/>
    </source>
</evidence>
<dbReference type="OrthoDB" id="10011262at2759"/>
<dbReference type="CDD" id="cd14978">
    <property type="entry name" value="7tmA_FMRFamide_R-like"/>
    <property type="match status" value="1"/>
</dbReference>
<feature type="transmembrane region" description="Helical" evidence="5">
    <location>
        <begin position="161"/>
        <end position="180"/>
    </location>
</feature>
<name>A0A0N4VME4_ENTVE</name>
<evidence type="ECO:0000313" key="8">
    <source>
        <dbReference type="Proteomes" id="UP000274131"/>
    </source>
</evidence>
<dbReference type="PRINTS" id="PR00237">
    <property type="entry name" value="GPCRRHODOPSN"/>
</dbReference>
<dbReference type="Gene3D" id="1.20.1070.10">
    <property type="entry name" value="Rhodopsin 7-helix transmembrane proteins"/>
    <property type="match status" value="1"/>
</dbReference>
<evidence type="ECO:0000313" key="7">
    <source>
        <dbReference type="EMBL" id="VDD96592.1"/>
    </source>
</evidence>
<keyword evidence="2 5" id="KW-0812">Transmembrane</keyword>
<sequence>MSLEEIDYNSIESRKCYSEEERLLSGSKLEYYIFTILFPPICLMGLAGNMLNLVVLLSKEMKSRMALIIRNNNCRANFLLACLAFCDITFLLLMIPHSLANFPAIGLSYYFRLYYLPMKVNLITFANWSSAAAIWLVVAVCAERLIGIRYPFYSRGHWSRWCFIATVVSIVVLSFALTLYNHFWYECTVKIFCNGTQPLGKCLDVTLDKYPVRNGFRKNHTPMFIRNYVKISIIANAIFIVIIPTILLTALNAALIIIIKKRSLVIYQSLSVSECQSSGKENGKISVTLFRRNADQLNQQRTEHRIAITVCAIVTCFTITQAPSAIVQTLTLFREQPTAIRGLDRKWAYLHTLTAFLVILGKSLNFILFCLSSATFRRKLVTILKTKAVGYKRRRNSNLSGTAVTHLSMSVRRLSKSNVY</sequence>
<reference evidence="7 8" key="2">
    <citation type="submission" date="2018-10" db="EMBL/GenBank/DDBJ databases">
        <authorList>
            <consortium name="Pathogen Informatics"/>
        </authorList>
    </citation>
    <scope>NUCLEOTIDE SEQUENCE [LARGE SCALE GENOMIC DNA]</scope>
</reference>
<dbReference type="STRING" id="51028.A0A0N4VME4"/>
<feature type="domain" description="G-protein coupled receptors family 1 profile" evidence="6">
    <location>
        <begin position="48"/>
        <end position="369"/>
    </location>
</feature>
<feature type="transmembrane region" description="Helical" evidence="5">
    <location>
        <begin position="120"/>
        <end position="141"/>
    </location>
</feature>
<feature type="transmembrane region" description="Helical" evidence="5">
    <location>
        <begin position="31"/>
        <end position="57"/>
    </location>
</feature>
<organism evidence="9">
    <name type="scientific">Enterobius vermicularis</name>
    <name type="common">Human pinworm</name>
    <dbReference type="NCBI Taxonomy" id="51028"/>
    <lineage>
        <taxon>Eukaryota</taxon>
        <taxon>Metazoa</taxon>
        <taxon>Ecdysozoa</taxon>
        <taxon>Nematoda</taxon>
        <taxon>Chromadorea</taxon>
        <taxon>Rhabditida</taxon>
        <taxon>Spirurina</taxon>
        <taxon>Oxyuridomorpha</taxon>
        <taxon>Oxyuroidea</taxon>
        <taxon>Oxyuridae</taxon>
        <taxon>Enterobius</taxon>
    </lineage>
</organism>
<proteinExistence type="predicted"/>
<feature type="transmembrane region" description="Helical" evidence="5">
    <location>
        <begin position="78"/>
        <end position="100"/>
    </location>
</feature>
<evidence type="ECO:0000256" key="1">
    <source>
        <dbReference type="ARBA" id="ARBA00004370"/>
    </source>
</evidence>
<feature type="transmembrane region" description="Helical" evidence="5">
    <location>
        <begin position="233"/>
        <end position="259"/>
    </location>
</feature>
<dbReference type="InterPro" id="IPR017452">
    <property type="entry name" value="GPCR_Rhodpsn_7TM"/>
</dbReference>
<dbReference type="GO" id="GO:0008528">
    <property type="term" value="F:G protein-coupled peptide receptor activity"/>
    <property type="evidence" value="ECO:0007669"/>
    <property type="project" value="InterPro"/>
</dbReference>
<evidence type="ECO:0000256" key="5">
    <source>
        <dbReference type="SAM" id="Phobius"/>
    </source>
</evidence>
<dbReference type="InterPro" id="IPR019427">
    <property type="entry name" value="7TM_GPCR_serpentine_rcpt_Srw"/>
</dbReference>
<evidence type="ECO:0000313" key="9">
    <source>
        <dbReference type="WBParaSite" id="EVEC_0001210201-mRNA-1"/>
    </source>
</evidence>
<dbReference type="InterPro" id="IPR000276">
    <property type="entry name" value="GPCR_Rhodpsn"/>
</dbReference>
<dbReference type="PANTHER" id="PTHR46895">
    <property type="entry name" value="PROTEIN CBG20548-RELATED"/>
    <property type="match status" value="1"/>
</dbReference>
<dbReference type="AlphaFoldDB" id="A0A0N4VME4"/>
<dbReference type="PANTHER" id="PTHR46895:SF5">
    <property type="entry name" value="G-PROTEIN COUPLED RECEPTORS FAMILY 1 PROFILE DOMAIN-CONTAINING PROTEIN"/>
    <property type="match status" value="1"/>
</dbReference>
<keyword evidence="4 5" id="KW-0472">Membrane</keyword>
<feature type="transmembrane region" description="Helical" evidence="5">
    <location>
        <begin position="347"/>
        <end position="371"/>
    </location>
</feature>
<reference evidence="9" key="1">
    <citation type="submission" date="2017-02" db="UniProtKB">
        <authorList>
            <consortium name="WormBaseParasite"/>
        </authorList>
    </citation>
    <scope>IDENTIFICATION</scope>
</reference>
<keyword evidence="3 5" id="KW-1133">Transmembrane helix</keyword>
<protein>
    <submittedName>
        <fullName evidence="9">G_PROTEIN_RECEP_F1_2 domain-containing protein</fullName>
    </submittedName>
</protein>
<dbReference type="EMBL" id="UXUI01011902">
    <property type="protein sequence ID" value="VDD96592.1"/>
    <property type="molecule type" value="Genomic_DNA"/>
</dbReference>
<dbReference type="PROSITE" id="PS50262">
    <property type="entry name" value="G_PROTEIN_RECEP_F1_2"/>
    <property type="match status" value="1"/>
</dbReference>
<evidence type="ECO:0000256" key="3">
    <source>
        <dbReference type="ARBA" id="ARBA00022989"/>
    </source>
</evidence>
<gene>
    <name evidence="7" type="ORF">EVEC_LOCUS11343</name>
</gene>
<dbReference type="Proteomes" id="UP000274131">
    <property type="component" value="Unassembled WGS sequence"/>
</dbReference>
<evidence type="ECO:0000256" key="2">
    <source>
        <dbReference type="ARBA" id="ARBA00022692"/>
    </source>
</evidence>
<keyword evidence="8" id="KW-1185">Reference proteome</keyword>
<dbReference type="GO" id="GO:0016020">
    <property type="term" value="C:membrane"/>
    <property type="evidence" value="ECO:0007669"/>
    <property type="project" value="UniProtKB-SubCell"/>
</dbReference>
<feature type="transmembrane region" description="Helical" evidence="5">
    <location>
        <begin position="306"/>
        <end position="327"/>
    </location>
</feature>
<evidence type="ECO:0000256" key="4">
    <source>
        <dbReference type="ARBA" id="ARBA00023136"/>
    </source>
</evidence>